<keyword evidence="10" id="KW-0511">Multifunctional enzyme</keyword>
<accession>A0A699JZS3</accession>
<dbReference type="GO" id="GO:0004519">
    <property type="term" value="F:endonuclease activity"/>
    <property type="evidence" value="ECO:0007669"/>
    <property type="project" value="UniProtKB-KW"/>
</dbReference>
<name>A0A699JZS3_TANCI</name>
<keyword evidence="4" id="KW-0378">Hydrolase</keyword>
<evidence type="ECO:0000256" key="7">
    <source>
        <dbReference type="ARBA" id="ARBA00022918"/>
    </source>
</evidence>
<dbReference type="GO" id="GO:0046872">
    <property type="term" value="F:metal ion binding"/>
    <property type="evidence" value="ECO:0007669"/>
    <property type="project" value="UniProtKB-KW"/>
</dbReference>
<evidence type="ECO:0000256" key="11">
    <source>
        <dbReference type="SAM" id="MobiDB-lite"/>
    </source>
</evidence>
<keyword evidence="6" id="KW-0229">DNA integration</keyword>
<evidence type="ECO:0000256" key="5">
    <source>
        <dbReference type="ARBA" id="ARBA00022842"/>
    </source>
</evidence>
<feature type="non-terminal residue" evidence="14">
    <location>
        <position position="498"/>
    </location>
</feature>
<evidence type="ECO:0000256" key="9">
    <source>
        <dbReference type="ARBA" id="ARBA00023172"/>
    </source>
</evidence>
<dbReference type="AlphaFoldDB" id="A0A699JZS3"/>
<keyword evidence="3" id="KW-0255">Endonuclease</keyword>
<proteinExistence type="predicted"/>
<evidence type="ECO:0000256" key="4">
    <source>
        <dbReference type="ARBA" id="ARBA00022801"/>
    </source>
</evidence>
<dbReference type="InterPro" id="IPR039537">
    <property type="entry name" value="Retrotran_Ty1/copia-like"/>
</dbReference>
<gene>
    <name evidence="14" type="ORF">Tci_638578</name>
</gene>
<protein>
    <submittedName>
        <fullName evidence="14">Retrovirus-related Pol polyprotein from transposon TNT 1-94</fullName>
    </submittedName>
</protein>
<dbReference type="Pfam" id="PF07727">
    <property type="entry name" value="RVT_2"/>
    <property type="match status" value="1"/>
</dbReference>
<keyword evidence="9" id="KW-0233">DNA recombination</keyword>
<keyword evidence="8" id="KW-0808">Transferase</keyword>
<feature type="domain" description="Reverse transcriptase Ty1/copia-type" evidence="12">
    <location>
        <begin position="315"/>
        <end position="486"/>
    </location>
</feature>
<dbReference type="InterPro" id="IPR057670">
    <property type="entry name" value="SH3_retrovirus"/>
</dbReference>
<evidence type="ECO:0000256" key="1">
    <source>
        <dbReference type="ARBA" id="ARBA00022722"/>
    </source>
</evidence>
<keyword evidence="8" id="KW-0239">DNA-directed DNA polymerase</keyword>
<dbReference type="GO" id="GO:0003887">
    <property type="term" value="F:DNA-directed DNA polymerase activity"/>
    <property type="evidence" value="ECO:0007669"/>
    <property type="project" value="UniProtKB-KW"/>
</dbReference>
<feature type="domain" description="Retroviral polymerase SH3-like" evidence="13">
    <location>
        <begin position="218"/>
        <end position="278"/>
    </location>
</feature>
<evidence type="ECO:0000259" key="13">
    <source>
        <dbReference type="Pfam" id="PF25597"/>
    </source>
</evidence>
<keyword evidence="8" id="KW-0548">Nucleotidyltransferase</keyword>
<comment type="caution">
    <text evidence="14">The sequence shown here is derived from an EMBL/GenBank/DDBJ whole genome shotgun (WGS) entry which is preliminary data.</text>
</comment>
<dbReference type="InterPro" id="IPR013103">
    <property type="entry name" value="RVT_2"/>
</dbReference>
<evidence type="ECO:0000259" key="12">
    <source>
        <dbReference type="Pfam" id="PF07727"/>
    </source>
</evidence>
<dbReference type="GO" id="GO:0006310">
    <property type="term" value="P:DNA recombination"/>
    <property type="evidence" value="ECO:0007669"/>
    <property type="project" value="UniProtKB-KW"/>
</dbReference>
<evidence type="ECO:0000256" key="6">
    <source>
        <dbReference type="ARBA" id="ARBA00022908"/>
    </source>
</evidence>
<keyword evidence="1" id="KW-0540">Nuclease</keyword>
<dbReference type="EMBL" id="BKCJ010465020">
    <property type="protein sequence ID" value="GFA66606.1"/>
    <property type="molecule type" value="Genomic_DNA"/>
</dbReference>
<dbReference type="GO" id="GO:0016787">
    <property type="term" value="F:hydrolase activity"/>
    <property type="evidence" value="ECO:0007669"/>
    <property type="project" value="UniProtKB-KW"/>
</dbReference>
<keyword evidence="2" id="KW-0479">Metal-binding</keyword>
<dbReference type="PANTHER" id="PTHR42648">
    <property type="entry name" value="TRANSPOSASE, PUTATIVE-RELATED"/>
    <property type="match status" value="1"/>
</dbReference>
<dbReference type="GO" id="GO:0015074">
    <property type="term" value="P:DNA integration"/>
    <property type="evidence" value="ECO:0007669"/>
    <property type="project" value="UniProtKB-KW"/>
</dbReference>
<evidence type="ECO:0000256" key="8">
    <source>
        <dbReference type="ARBA" id="ARBA00022932"/>
    </source>
</evidence>
<reference evidence="14" key="1">
    <citation type="journal article" date="2019" name="Sci. Rep.">
        <title>Draft genome of Tanacetum cinerariifolium, the natural source of mosquito coil.</title>
        <authorList>
            <person name="Yamashiro T."/>
            <person name="Shiraishi A."/>
            <person name="Satake H."/>
            <person name="Nakayama K."/>
        </authorList>
    </citation>
    <scope>NUCLEOTIDE SEQUENCE</scope>
</reference>
<keyword evidence="5" id="KW-0460">Magnesium</keyword>
<evidence type="ECO:0000256" key="10">
    <source>
        <dbReference type="ARBA" id="ARBA00023268"/>
    </source>
</evidence>
<organism evidence="14">
    <name type="scientific">Tanacetum cinerariifolium</name>
    <name type="common">Dalmatian daisy</name>
    <name type="synonym">Chrysanthemum cinerariifolium</name>
    <dbReference type="NCBI Taxonomy" id="118510"/>
    <lineage>
        <taxon>Eukaryota</taxon>
        <taxon>Viridiplantae</taxon>
        <taxon>Streptophyta</taxon>
        <taxon>Embryophyta</taxon>
        <taxon>Tracheophyta</taxon>
        <taxon>Spermatophyta</taxon>
        <taxon>Magnoliopsida</taxon>
        <taxon>eudicotyledons</taxon>
        <taxon>Gunneridae</taxon>
        <taxon>Pentapetalae</taxon>
        <taxon>asterids</taxon>
        <taxon>campanulids</taxon>
        <taxon>Asterales</taxon>
        <taxon>Asteraceae</taxon>
        <taxon>Asteroideae</taxon>
        <taxon>Anthemideae</taxon>
        <taxon>Anthemidinae</taxon>
        <taxon>Tanacetum</taxon>
    </lineage>
</organism>
<feature type="compositionally biased region" description="Polar residues" evidence="11">
    <location>
        <begin position="166"/>
        <end position="182"/>
    </location>
</feature>
<keyword evidence="7" id="KW-0695">RNA-directed DNA polymerase</keyword>
<dbReference type="Pfam" id="PF25597">
    <property type="entry name" value="SH3_retrovirus"/>
    <property type="match status" value="1"/>
</dbReference>
<evidence type="ECO:0000256" key="3">
    <source>
        <dbReference type="ARBA" id="ARBA00022759"/>
    </source>
</evidence>
<evidence type="ECO:0000313" key="14">
    <source>
        <dbReference type="EMBL" id="GFA66606.1"/>
    </source>
</evidence>
<sequence length="498" mass="57056">MSKESTLQVVYDVLRLTSFFKAFLVTSDVPQIYMEMLHICPRIPNQTFDELSFKEEILAFLRYLGHSGEIKNITDVNINKLHQPWRSFATVINKCLSGKSTGYDGLRDDQMFTTIKLVSRHQNTQQFGVMLPVEVTNEDIRNSTTYKEYYAITSRAAPPKTKASVRKTQSSSETTMPPPTAANTRLLTSAKGAILGKTPYELLRGRKPTIDYFRVFGSKCFILNTKDYLTKFDPKSYEGVFLGYSQNSKAYIILNKHTWKIEESLNVTFNETPPPSKTSPLVDDDLYEEEAIRATKKKILENVVEGEILEIDKIELVPQPKKMTIIGTRWVFQNKLDENGVVSRNKAKLVAQGCNQQEGIDYDKTYASVARLESIRILLAYACALDFKLFQIDVKSAFLNGFTNEEIYVAQPLGFIDFEKLNHVYKIKKALYSLKQVPKAWYDRLKAFIVKHGYKMRMVDNTLFTKKKSSNLIIVQIYVDDIIFGLTCQDMCDEFAKI</sequence>
<dbReference type="GO" id="GO:0003964">
    <property type="term" value="F:RNA-directed DNA polymerase activity"/>
    <property type="evidence" value="ECO:0007669"/>
    <property type="project" value="UniProtKB-KW"/>
</dbReference>
<evidence type="ECO:0000256" key="2">
    <source>
        <dbReference type="ARBA" id="ARBA00022723"/>
    </source>
</evidence>
<dbReference type="PANTHER" id="PTHR42648:SF11">
    <property type="entry name" value="TRANSPOSON TY4-P GAG-POL POLYPROTEIN"/>
    <property type="match status" value="1"/>
</dbReference>
<feature type="region of interest" description="Disordered" evidence="11">
    <location>
        <begin position="160"/>
        <end position="182"/>
    </location>
</feature>